<keyword evidence="3 5" id="KW-1133">Transmembrane helix</keyword>
<evidence type="ECO:0000256" key="3">
    <source>
        <dbReference type="ARBA" id="ARBA00022989"/>
    </source>
</evidence>
<gene>
    <name evidence="7" type="ORF">Ahy_B01g054914</name>
</gene>
<evidence type="ECO:0000313" key="7">
    <source>
        <dbReference type="EMBL" id="RYR30085.1"/>
    </source>
</evidence>
<dbReference type="InterPro" id="IPR010658">
    <property type="entry name" value="Nodulin-like"/>
</dbReference>
<protein>
    <recommendedName>
        <fullName evidence="6">Nodulin-like domain-containing protein</fullName>
    </recommendedName>
</protein>
<dbReference type="Pfam" id="PF06813">
    <property type="entry name" value="Nodulin-like"/>
    <property type="match status" value="1"/>
</dbReference>
<keyword evidence="2 5" id="KW-0812">Transmembrane</keyword>
<evidence type="ECO:0000256" key="1">
    <source>
        <dbReference type="ARBA" id="ARBA00004141"/>
    </source>
</evidence>
<dbReference type="Proteomes" id="UP000289738">
    <property type="component" value="Chromosome B01"/>
</dbReference>
<evidence type="ECO:0000256" key="2">
    <source>
        <dbReference type="ARBA" id="ARBA00022692"/>
    </source>
</evidence>
<proteinExistence type="predicted"/>
<organism evidence="7 8">
    <name type="scientific">Arachis hypogaea</name>
    <name type="common">Peanut</name>
    <dbReference type="NCBI Taxonomy" id="3818"/>
    <lineage>
        <taxon>Eukaryota</taxon>
        <taxon>Viridiplantae</taxon>
        <taxon>Streptophyta</taxon>
        <taxon>Embryophyta</taxon>
        <taxon>Tracheophyta</taxon>
        <taxon>Spermatophyta</taxon>
        <taxon>Magnoliopsida</taxon>
        <taxon>eudicotyledons</taxon>
        <taxon>Gunneridae</taxon>
        <taxon>Pentapetalae</taxon>
        <taxon>rosids</taxon>
        <taxon>fabids</taxon>
        <taxon>Fabales</taxon>
        <taxon>Fabaceae</taxon>
        <taxon>Papilionoideae</taxon>
        <taxon>50 kb inversion clade</taxon>
        <taxon>dalbergioids sensu lato</taxon>
        <taxon>Dalbergieae</taxon>
        <taxon>Pterocarpus clade</taxon>
        <taxon>Arachis</taxon>
    </lineage>
</organism>
<name>A0A445AUG7_ARAHY</name>
<keyword evidence="8" id="KW-1185">Reference proteome</keyword>
<accession>A0A445AUG7</accession>
<evidence type="ECO:0000259" key="6">
    <source>
        <dbReference type="Pfam" id="PF06813"/>
    </source>
</evidence>
<feature type="transmembrane region" description="Helical" evidence="5">
    <location>
        <begin position="59"/>
        <end position="81"/>
    </location>
</feature>
<dbReference type="STRING" id="3818.A0A445AUG7"/>
<dbReference type="PANTHER" id="PTHR21576">
    <property type="entry name" value="UNCHARACTERIZED NODULIN-LIKE PROTEIN"/>
    <property type="match status" value="1"/>
</dbReference>
<comment type="subcellular location">
    <subcellularLocation>
        <location evidence="1">Membrane</location>
        <topology evidence="1">Multi-pass membrane protein</topology>
    </subcellularLocation>
</comment>
<feature type="transmembrane region" description="Helical" evidence="5">
    <location>
        <begin position="123"/>
        <end position="144"/>
    </location>
</feature>
<dbReference type="EMBL" id="SDMP01000011">
    <property type="protein sequence ID" value="RYR30085.1"/>
    <property type="molecule type" value="Genomic_DNA"/>
</dbReference>
<dbReference type="AlphaFoldDB" id="A0A445AUG7"/>
<feature type="domain" description="Nodulin-like" evidence="6">
    <location>
        <begin position="58"/>
        <end position="175"/>
    </location>
</feature>
<sequence length="203" mass="22651">MDHAQNSPLVPKTAVPTHHNTIIPPNVVQPLSVHIADMATVQGWADTRSLSLHVITGRWFLVFASFLIMVAARATYMFGLYSSEIKSTLGYDQTTLNLLNFFKDFDSNVGVLSGLINELTSPWVVLAIDAILNLFGYLMIWLSITKRVVRPAVWQMCLYICIGANSQSFAITILLYSVIYYDDTKALILFIGWLSATISVVFL</sequence>
<keyword evidence="4 5" id="KW-0472">Membrane</keyword>
<dbReference type="PANTHER" id="PTHR21576:SF117">
    <property type="entry name" value="MFS TRANSPORTER"/>
    <property type="match status" value="1"/>
</dbReference>
<comment type="caution">
    <text evidence="7">The sequence shown here is derived from an EMBL/GenBank/DDBJ whole genome shotgun (WGS) entry which is preliminary data.</text>
</comment>
<evidence type="ECO:0000256" key="5">
    <source>
        <dbReference type="SAM" id="Phobius"/>
    </source>
</evidence>
<feature type="transmembrane region" description="Helical" evidence="5">
    <location>
        <begin position="186"/>
        <end position="202"/>
    </location>
</feature>
<evidence type="ECO:0000313" key="8">
    <source>
        <dbReference type="Proteomes" id="UP000289738"/>
    </source>
</evidence>
<feature type="transmembrane region" description="Helical" evidence="5">
    <location>
        <begin position="156"/>
        <end position="180"/>
    </location>
</feature>
<dbReference type="GO" id="GO:0016020">
    <property type="term" value="C:membrane"/>
    <property type="evidence" value="ECO:0007669"/>
    <property type="project" value="UniProtKB-SubCell"/>
</dbReference>
<reference evidence="7 8" key="1">
    <citation type="submission" date="2019-01" db="EMBL/GenBank/DDBJ databases">
        <title>Sequencing of cultivated peanut Arachis hypogaea provides insights into genome evolution and oil improvement.</title>
        <authorList>
            <person name="Chen X."/>
        </authorList>
    </citation>
    <scope>NUCLEOTIDE SEQUENCE [LARGE SCALE GENOMIC DNA]</scope>
    <source>
        <strain evidence="8">cv. Fuhuasheng</strain>
        <tissue evidence="7">Leaves</tissue>
    </source>
</reference>
<evidence type="ECO:0000256" key="4">
    <source>
        <dbReference type="ARBA" id="ARBA00023136"/>
    </source>
</evidence>